<sequence length="228" mass="25355">MPISTERGSGALSPITRPKSTAEEVEDRLIMAIARGDKVAGERITEAELASALKVSRVPAREAMQKLNLRGILVGGASRGLRIADYGPERLEELMELRLSIEKIVLRQLMKEGADNSALITDLERIVAGMASLSNSGDPVELGSIDLEFHRTIMRYSEKSLAAQIWEGLAQHMLIVFCRDWNDAFDRTGEVALHETLIKFLREGDVKDVESVLTQHYSTPLERPRMKS</sequence>
<dbReference type="SUPFAM" id="SSF46785">
    <property type="entry name" value="Winged helix' DNA-binding domain"/>
    <property type="match status" value="1"/>
</dbReference>
<dbReference type="InterPro" id="IPR036390">
    <property type="entry name" value="WH_DNA-bd_sf"/>
</dbReference>
<accession>A0ABT3ZED9</accession>
<evidence type="ECO:0000256" key="1">
    <source>
        <dbReference type="ARBA" id="ARBA00023015"/>
    </source>
</evidence>
<feature type="domain" description="HTH gntR-type" evidence="5">
    <location>
        <begin position="19"/>
        <end position="86"/>
    </location>
</feature>
<dbReference type="Proteomes" id="UP001073227">
    <property type="component" value="Unassembled WGS sequence"/>
</dbReference>
<dbReference type="PANTHER" id="PTHR43537:SF51">
    <property type="entry name" value="HTH-TYPE TRANSCRIPTIONAL REGULATOR LGOR-RELATED"/>
    <property type="match status" value="1"/>
</dbReference>
<dbReference type="InterPro" id="IPR008920">
    <property type="entry name" value="TF_FadR/GntR_C"/>
</dbReference>
<organism evidence="6 7">
    <name type="scientific">Hoeflea algicola</name>
    <dbReference type="NCBI Taxonomy" id="2983763"/>
    <lineage>
        <taxon>Bacteria</taxon>
        <taxon>Pseudomonadati</taxon>
        <taxon>Pseudomonadota</taxon>
        <taxon>Alphaproteobacteria</taxon>
        <taxon>Hyphomicrobiales</taxon>
        <taxon>Rhizobiaceae</taxon>
        <taxon>Hoeflea</taxon>
    </lineage>
</organism>
<evidence type="ECO:0000313" key="6">
    <source>
        <dbReference type="EMBL" id="MCY0150162.1"/>
    </source>
</evidence>
<feature type="region of interest" description="Disordered" evidence="4">
    <location>
        <begin position="1"/>
        <end position="20"/>
    </location>
</feature>
<protein>
    <submittedName>
        <fullName evidence="6">GntR family transcriptional regulator</fullName>
    </submittedName>
</protein>
<evidence type="ECO:0000256" key="4">
    <source>
        <dbReference type="SAM" id="MobiDB-lite"/>
    </source>
</evidence>
<dbReference type="InterPro" id="IPR036388">
    <property type="entry name" value="WH-like_DNA-bd_sf"/>
</dbReference>
<dbReference type="SMART" id="SM00895">
    <property type="entry name" value="FCD"/>
    <property type="match status" value="1"/>
</dbReference>
<keyword evidence="2" id="KW-0238">DNA-binding</keyword>
<dbReference type="PANTHER" id="PTHR43537">
    <property type="entry name" value="TRANSCRIPTIONAL REGULATOR, GNTR FAMILY"/>
    <property type="match status" value="1"/>
</dbReference>
<dbReference type="InterPro" id="IPR000524">
    <property type="entry name" value="Tscrpt_reg_HTH_GntR"/>
</dbReference>
<keyword evidence="7" id="KW-1185">Reference proteome</keyword>
<proteinExistence type="predicted"/>
<comment type="caution">
    <text evidence="6">The sequence shown here is derived from an EMBL/GenBank/DDBJ whole genome shotgun (WGS) entry which is preliminary data.</text>
</comment>
<dbReference type="PROSITE" id="PS50949">
    <property type="entry name" value="HTH_GNTR"/>
    <property type="match status" value="1"/>
</dbReference>
<dbReference type="SUPFAM" id="SSF48008">
    <property type="entry name" value="GntR ligand-binding domain-like"/>
    <property type="match status" value="1"/>
</dbReference>
<dbReference type="RefSeq" id="WP_267655600.1">
    <property type="nucleotide sequence ID" value="NZ_JAOVZR010000001.1"/>
</dbReference>
<evidence type="ECO:0000259" key="5">
    <source>
        <dbReference type="PROSITE" id="PS50949"/>
    </source>
</evidence>
<reference evidence="6" key="1">
    <citation type="submission" date="2022-10" db="EMBL/GenBank/DDBJ databases">
        <title>Hoeflea sp. G2-23, isolated from marine algae.</title>
        <authorList>
            <person name="Kristyanto S."/>
            <person name="Kim J.M."/>
            <person name="Jeon C.O."/>
        </authorList>
    </citation>
    <scope>NUCLEOTIDE SEQUENCE</scope>
    <source>
        <strain evidence="6">G2-23</strain>
    </source>
</reference>
<evidence type="ECO:0000313" key="7">
    <source>
        <dbReference type="Proteomes" id="UP001073227"/>
    </source>
</evidence>
<dbReference type="Pfam" id="PF07729">
    <property type="entry name" value="FCD"/>
    <property type="match status" value="1"/>
</dbReference>
<evidence type="ECO:0000256" key="3">
    <source>
        <dbReference type="ARBA" id="ARBA00023163"/>
    </source>
</evidence>
<dbReference type="InterPro" id="IPR011711">
    <property type="entry name" value="GntR_C"/>
</dbReference>
<dbReference type="Pfam" id="PF00392">
    <property type="entry name" value="GntR"/>
    <property type="match status" value="1"/>
</dbReference>
<dbReference type="Gene3D" id="1.20.120.530">
    <property type="entry name" value="GntR ligand-binding domain-like"/>
    <property type="match status" value="1"/>
</dbReference>
<gene>
    <name evidence="6" type="ORF">OEG84_21260</name>
</gene>
<name>A0ABT3ZED9_9HYPH</name>
<evidence type="ECO:0000256" key="2">
    <source>
        <dbReference type="ARBA" id="ARBA00023125"/>
    </source>
</evidence>
<dbReference type="SMART" id="SM00345">
    <property type="entry name" value="HTH_GNTR"/>
    <property type="match status" value="1"/>
</dbReference>
<dbReference type="EMBL" id="JAOVZR010000001">
    <property type="protein sequence ID" value="MCY0150162.1"/>
    <property type="molecule type" value="Genomic_DNA"/>
</dbReference>
<keyword evidence="1" id="KW-0805">Transcription regulation</keyword>
<dbReference type="Gene3D" id="1.10.10.10">
    <property type="entry name" value="Winged helix-like DNA-binding domain superfamily/Winged helix DNA-binding domain"/>
    <property type="match status" value="1"/>
</dbReference>
<keyword evidence="3" id="KW-0804">Transcription</keyword>